<name>A0A5M3MYF8_CONPW</name>
<evidence type="ECO:0000256" key="1">
    <source>
        <dbReference type="SAM" id="MobiDB-lite"/>
    </source>
</evidence>
<evidence type="ECO:0000313" key="3">
    <source>
        <dbReference type="EMBL" id="EIW83814.1"/>
    </source>
</evidence>
<dbReference type="Pfam" id="PF20236">
    <property type="entry name" value="DUF6593"/>
    <property type="match status" value="1"/>
</dbReference>
<evidence type="ECO:0000313" key="4">
    <source>
        <dbReference type="Proteomes" id="UP000053558"/>
    </source>
</evidence>
<dbReference type="Proteomes" id="UP000053558">
    <property type="component" value="Unassembled WGS sequence"/>
</dbReference>
<dbReference type="RefSeq" id="XP_007765701.1">
    <property type="nucleotide sequence ID" value="XM_007767511.1"/>
</dbReference>
<evidence type="ECO:0000259" key="2">
    <source>
        <dbReference type="Pfam" id="PF20236"/>
    </source>
</evidence>
<dbReference type="AlphaFoldDB" id="A0A5M3MYF8"/>
<comment type="caution">
    <text evidence="3">The sequence shown here is derived from an EMBL/GenBank/DDBJ whole genome shotgun (WGS) entry which is preliminary data.</text>
</comment>
<reference evidence="4" key="1">
    <citation type="journal article" date="2012" name="Science">
        <title>The Paleozoic origin of enzymatic lignin decomposition reconstructed from 31 fungal genomes.</title>
        <authorList>
            <person name="Floudas D."/>
            <person name="Binder M."/>
            <person name="Riley R."/>
            <person name="Barry K."/>
            <person name="Blanchette R.A."/>
            <person name="Henrissat B."/>
            <person name="Martinez A.T."/>
            <person name="Otillar R."/>
            <person name="Spatafora J.W."/>
            <person name="Yadav J.S."/>
            <person name="Aerts A."/>
            <person name="Benoit I."/>
            <person name="Boyd A."/>
            <person name="Carlson A."/>
            <person name="Copeland A."/>
            <person name="Coutinho P.M."/>
            <person name="de Vries R.P."/>
            <person name="Ferreira P."/>
            <person name="Findley K."/>
            <person name="Foster B."/>
            <person name="Gaskell J."/>
            <person name="Glotzer D."/>
            <person name="Gorecki P."/>
            <person name="Heitman J."/>
            <person name="Hesse C."/>
            <person name="Hori C."/>
            <person name="Igarashi K."/>
            <person name="Jurgens J.A."/>
            <person name="Kallen N."/>
            <person name="Kersten P."/>
            <person name="Kohler A."/>
            <person name="Kuees U."/>
            <person name="Kumar T.K.A."/>
            <person name="Kuo A."/>
            <person name="LaButti K."/>
            <person name="Larrondo L.F."/>
            <person name="Lindquist E."/>
            <person name="Ling A."/>
            <person name="Lombard V."/>
            <person name="Lucas S."/>
            <person name="Lundell T."/>
            <person name="Martin R."/>
            <person name="McLaughlin D.J."/>
            <person name="Morgenstern I."/>
            <person name="Morin E."/>
            <person name="Murat C."/>
            <person name="Nagy L.G."/>
            <person name="Nolan M."/>
            <person name="Ohm R.A."/>
            <person name="Patyshakuliyeva A."/>
            <person name="Rokas A."/>
            <person name="Ruiz-Duenas F.J."/>
            <person name="Sabat G."/>
            <person name="Salamov A."/>
            <person name="Samejima M."/>
            <person name="Schmutz J."/>
            <person name="Slot J.C."/>
            <person name="St John F."/>
            <person name="Stenlid J."/>
            <person name="Sun H."/>
            <person name="Sun S."/>
            <person name="Syed K."/>
            <person name="Tsang A."/>
            <person name="Wiebenga A."/>
            <person name="Young D."/>
            <person name="Pisabarro A."/>
            <person name="Eastwood D.C."/>
            <person name="Martin F."/>
            <person name="Cullen D."/>
            <person name="Grigoriev I.V."/>
            <person name="Hibbett D.S."/>
        </authorList>
    </citation>
    <scope>NUCLEOTIDE SEQUENCE [LARGE SCALE GENOMIC DNA]</scope>
    <source>
        <strain evidence="4">RWD-64-598 SS2</strain>
    </source>
</reference>
<dbReference type="InterPro" id="IPR046528">
    <property type="entry name" value="DUF6593"/>
</dbReference>
<accession>A0A5M3MYF8</accession>
<protein>
    <recommendedName>
        <fullName evidence="2">DUF6593 domain-containing protein</fullName>
    </recommendedName>
</protein>
<keyword evidence="4" id="KW-1185">Reference proteome</keyword>
<dbReference type="GeneID" id="19200771"/>
<proteinExistence type="predicted"/>
<feature type="region of interest" description="Disordered" evidence="1">
    <location>
        <begin position="164"/>
        <end position="194"/>
    </location>
</feature>
<gene>
    <name evidence="3" type="ORF">CONPUDRAFT_135515</name>
</gene>
<dbReference type="EMBL" id="JH711575">
    <property type="protein sequence ID" value="EIW83814.1"/>
    <property type="molecule type" value="Genomic_DNA"/>
</dbReference>
<sequence length="194" mass="21918">MNSMRSTTLFQGSRSNIVYTVRTDTKTGKRTELCNGQGNVIAVWTRRDILPDTISWPQREGMPSMTVNKWLWKTQLPDKAQVHAVESPHGKLVWRTETTGHRHAVYLSPRLSRPIAYFTPKTEATSLALVLDSSAEPTRDDIVLSALILEHRLRTAYNAISAVGAQSSHSKSQCSHSRRQSRSDPERTRLIQTH</sequence>
<feature type="domain" description="DUF6593" evidence="2">
    <location>
        <begin position="2"/>
        <end position="154"/>
    </location>
</feature>
<organism evidence="3 4">
    <name type="scientific">Coniophora puteana (strain RWD-64-598)</name>
    <name type="common">Brown rot fungus</name>
    <dbReference type="NCBI Taxonomy" id="741705"/>
    <lineage>
        <taxon>Eukaryota</taxon>
        <taxon>Fungi</taxon>
        <taxon>Dikarya</taxon>
        <taxon>Basidiomycota</taxon>
        <taxon>Agaricomycotina</taxon>
        <taxon>Agaricomycetes</taxon>
        <taxon>Agaricomycetidae</taxon>
        <taxon>Boletales</taxon>
        <taxon>Coniophorineae</taxon>
        <taxon>Coniophoraceae</taxon>
        <taxon>Coniophora</taxon>
    </lineage>
</organism>
<dbReference type="KEGG" id="cput:CONPUDRAFT_135515"/>
<feature type="compositionally biased region" description="Low complexity" evidence="1">
    <location>
        <begin position="166"/>
        <end position="175"/>
    </location>
</feature>
<feature type="compositionally biased region" description="Basic and acidic residues" evidence="1">
    <location>
        <begin position="181"/>
        <end position="194"/>
    </location>
</feature>
<dbReference type="OrthoDB" id="3256331at2759"/>